<comment type="caution">
    <text evidence="7">The sequence shown here is derived from an EMBL/GenBank/DDBJ whole genome shotgun (WGS) entry which is preliminary data.</text>
</comment>
<dbReference type="GO" id="GO:0005737">
    <property type="term" value="C:cytoplasm"/>
    <property type="evidence" value="ECO:0007669"/>
    <property type="project" value="UniProtKB-SubCell"/>
</dbReference>
<protein>
    <submittedName>
        <fullName evidence="7">Uncharacterized protein</fullName>
    </submittedName>
</protein>
<keyword evidence="4" id="KW-0539">Nucleus</keyword>
<evidence type="ECO:0000256" key="4">
    <source>
        <dbReference type="ARBA" id="ARBA00023242"/>
    </source>
</evidence>
<dbReference type="GO" id="GO:0005634">
    <property type="term" value="C:nucleus"/>
    <property type="evidence" value="ECO:0007669"/>
    <property type="project" value="UniProtKB-SubCell"/>
</dbReference>
<dbReference type="PANTHER" id="PTHR31250">
    <property type="entry name" value="IQ DOMAIN-CONTAINING PROTEIN IQM3"/>
    <property type="match status" value="1"/>
</dbReference>
<keyword evidence="6" id="KW-0472">Membrane</keyword>
<comment type="subcellular location">
    <subcellularLocation>
        <location evidence="2">Cytoplasm</location>
    </subcellularLocation>
    <subcellularLocation>
        <location evidence="1">Nucleus</location>
    </subcellularLocation>
</comment>
<keyword evidence="8" id="KW-1185">Reference proteome</keyword>
<dbReference type="PROSITE" id="PS50096">
    <property type="entry name" value="IQ"/>
    <property type="match status" value="1"/>
</dbReference>
<feature type="region of interest" description="Disordered" evidence="5">
    <location>
        <begin position="155"/>
        <end position="185"/>
    </location>
</feature>
<feature type="transmembrane region" description="Helical" evidence="6">
    <location>
        <begin position="21"/>
        <end position="37"/>
    </location>
</feature>
<evidence type="ECO:0000313" key="8">
    <source>
        <dbReference type="Proteomes" id="UP001064489"/>
    </source>
</evidence>
<dbReference type="PANTHER" id="PTHR31250:SF27">
    <property type="entry name" value="IQ DOMAIN-CONTAINING PROTEIN IQM5"/>
    <property type="match status" value="1"/>
</dbReference>
<gene>
    <name evidence="7" type="ORF">LWI28_005140</name>
</gene>
<evidence type="ECO:0000256" key="3">
    <source>
        <dbReference type="ARBA" id="ARBA00022490"/>
    </source>
</evidence>
<evidence type="ECO:0000256" key="2">
    <source>
        <dbReference type="ARBA" id="ARBA00004496"/>
    </source>
</evidence>
<accession>A0AAD5NI56</accession>
<dbReference type="InterPro" id="IPR044159">
    <property type="entry name" value="IQM"/>
</dbReference>
<keyword evidence="3" id="KW-0963">Cytoplasm</keyword>
<reference evidence="7" key="2">
    <citation type="submission" date="2023-02" db="EMBL/GenBank/DDBJ databases">
        <authorList>
            <person name="Swenson N.G."/>
            <person name="Wegrzyn J.L."/>
            <person name="Mcevoy S.L."/>
        </authorList>
    </citation>
    <scope>NUCLEOTIDE SEQUENCE</scope>
    <source>
        <strain evidence="7">91603</strain>
        <tissue evidence="7">Leaf</tissue>
    </source>
</reference>
<reference evidence="7" key="1">
    <citation type="journal article" date="2022" name="Plant J.">
        <title>Strategies of tolerance reflected in two North American maple genomes.</title>
        <authorList>
            <person name="McEvoy S.L."/>
            <person name="Sezen U.U."/>
            <person name="Trouern-Trend A."/>
            <person name="McMahon S.M."/>
            <person name="Schaberg P.G."/>
            <person name="Yang J."/>
            <person name="Wegrzyn J.L."/>
            <person name="Swenson N.G."/>
        </authorList>
    </citation>
    <scope>NUCLEOTIDE SEQUENCE</scope>
    <source>
        <strain evidence="7">91603</strain>
    </source>
</reference>
<sequence>MVSSKDENTTILRTMGFKKRELIVAKILIIIIVIMITKEIKEREAYEVVMERGKLVYKRSSVCVDTPKDSQWIFVLSTSRNFYVGEKKRGLFQHSSFLSGAATIASGRLVAHNGILEAIWPYSGHYRPTEEKFLEFCSFLEDHHVDLTDVKKVPIDDDIPPIPPKNNPEQREPNSSIPIIEDKDHDEKRNKTTHIVEEEELQVLVGVGRSKNKYNMTTLPFKWSTGAGPRISCVGDYPPELKFQALKQKKMVSSKDEKTTILRTMSFTKRELDCSQNIDHHHYDHDHQGNCMSDLMIKDSVRLIKCRKLRDHMVEKEPVAAAANSNSDAAASDHDELDRAATTLQTFYKSYRTRRNLADCAAVVEELWWKGLDFAALRRSSVSFFNSNKSETAVSRWARARVRAAQVGKGLCKDEKAQKLALKHWLEAKEREAYEVVMERGKLVYKQSRVCVDTPKDSKWIFVLGTSRNFYVGEKKRGHFQHSSFLSGAATIASGRLVAHNGILEAIWSCSGHYLPTEENLIEFCSFLEDHHVDLTDVKKGPIDDDIPPIPPKNNPEQKEPNSSIPIIEDKDHDEKRNKTTHIVEEEELQVFVGVGRFKNKYNMTTLPFKWSTGAGPRIRCVGDYPPELKFEALEHVNLSPRTTTVVKQPDGAHFPNSCGGPIPSPRPSPKFHLSPRLVFGVLPSPRPIK</sequence>
<evidence type="ECO:0000256" key="6">
    <source>
        <dbReference type="SAM" id="Phobius"/>
    </source>
</evidence>
<keyword evidence="6" id="KW-1133">Transmembrane helix</keyword>
<name>A0AAD5NI56_ACENE</name>
<dbReference type="EMBL" id="JAJSOW010000106">
    <property type="protein sequence ID" value="KAI9160106.1"/>
    <property type="molecule type" value="Genomic_DNA"/>
</dbReference>
<organism evidence="7 8">
    <name type="scientific">Acer negundo</name>
    <name type="common">Box elder</name>
    <dbReference type="NCBI Taxonomy" id="4023"/>
    <lineage>
        <taxon>Eukaryota</taxon>
        <taxon>Viridiplantae</taxon>
        <taxon>Streptophyta</taxon>
        <taxon>Embryophyta</taxon>
        <taxon>Tracheophyta</taxon>
        <taxon>Spermatophyta</taxon>
        <taxon>Magnoliopsida</taxon>
        <taxon>eudicotyledons</taxon>
        <taxon>Gunneridae</taxon>
        <taxon>Pentapetalae</taxon>
        <taxon>rosids</taxon>
        <taxon>malvids</taxon>
        <taxon>Sapindales</taxon>
        <taxon>Sapindaceae</taxon>
        <taxon>Hippocastanoideae</taxon>
        <taxon>Acereae</taxon>
        <taxon>Acer</taxon>
    </lineage>
</organism>
<keyword evidence="6" id="KW-0812">Transmembrane</keyword>
<dbReference type="AlphaFoldDB" id="A0AAD5NI56"/>
<proteinExistence type="predicted"/>
<dbReference type="Proteomes" id="UP001064489">
    <property type="component" value="Chromosome 2"/>
</dbReference>
<feature type="region of interest" description="Disordered" evidence="5">
    <location>
        <begin position="539"/>
        <end position="574"/>
    </location>
</feature>
<evidence type="ECO:0000313" key="7">
    <source>
        <dbReference type="EMBL" id="KAI9160106.1"/>
    </source>
</evidence>
<evidence type="ECO:0000256" key="5">
    <source>
        <dbReference type="SAM" id="MobiDB-lite"/>
    </source>
</evidence>
<evidence type="ECO:0000256" key="1">
    <source>
        <dbReference type="ARBA" id="ARBA00004123"/>
    </source>
</evidence>